<dbReference type="AlphaFoldDB" id="A0A0F9DIA1"/>
<reference evidence="1" key="1">
    <citation type="journal article" date="2015" name="Nature">
        <title>Complex archaea that bridge the gap between prokaryotes and eukaryotes.</title>
        <authorList>
            <person name="Spang A."/>
            <person name="Saw J.H."/>
            <person name="Jorgensen S.L."/>
            <person name="Zaremba-Niedzwiedzka K."/>
            <person name="Martijn J."/>
            <person name="Lind A.E."/>
            <person name="van Eijk R."/>
            <person name="Schleper C."/>
            <person name="Guy L."/>
            <person name="Ettema T.J."/>
        </authorList>
    </citation>
    <scope>NUCLEOTIDE SEQUENCE</scope>
</reference>
<comment type="caution">
    <text evidence="1">The sequence shown here is derived from an EMBL/GenBank/DDBJ whole genome shotgun (WGS) entry which is preliminary data.</text>
</comment>
<accession>A0A0F9DIA1</accession>
<dbReference type="EMBL" id="LAZR01041543">
    <property type="protein sequence ID" value="KKL11713.1"/>
    <property type="molecule type" value="Genomic_DNA"/>
</dbReference>
<name>A0A0F9DIA1_9ZZZZ</name>
<proteinExistence type="predicted"/>
<sequence length="88" mass="10143">MTEQQFIEKIMRVAPTLRETEIIIALNAAQRSFCDDTHILEGQWTFDTEDGRMYYPIDRQCVAITQADRGTQLMLRHVGGIDSIIIQN</sequence>
<evidence type="ECO:0000313" key="1">
    <source>
        <dbReference type="EMBL" id="KKL11713.1"/>
    </source>
</evidence>
<gene>
    <name evidence="1" type="ORF">LCGC14_2543030</name>
</gene>
<protein>
    <submittedName>
        <fullName evidence="1">Uncharacterized protein</fullName>
    </submittedName>
</protein>
<organism evidence="1">
    <name type="scientific">marine sediment metagenome</name>
    <dbReference type="NCBI Taxonomy" id="412755"/>
    <lineage>
        <taxon>unclassified sequences</taxon>
        <taxon>metagenomes</taxon>
        <taxon>ecological metagenomes</taxon>
    </lineage>
</organism>